<dbReference type="OMA" id="AFFHYRN"/>
<dbReference type="PANTHER" id="PTHR11046:SF0">
    <property type="entry name" value="OLIGORIBONUCLEASE, MITOCHONDRIAL"/>
    <property type="match status" value="1"/>
</dbReference>
<dbReference type="InterPro" id="IPR012337">
    <property type="entry name" value="RNaseH-like_sf"/>
</dbReference>
<dbReference type="SMART" id="SM00479">
    <property type="entry name" value="EXOIII"/>
    <property type="match status" value="1"/>
</dbReference>
<evidence type="ECO:0000259" key="6">
    <source>
        <dbReference type="SMART" id="SM00479"/>
    </source>
</evidence>
<evidence type="ECO:0000313" key="7">
    <source>
        <dbReference type="EMBL" id="EFO26721.1"/>
    </source>
</evidence>
<evidence type="ECO:0000313" key="8">
    <source>
        <dbReference type="Proteomes" id="UP000095285"/>
    </source>
</evidence>
<dbReference type="InParanoid" id="A0A1I7V5W5"/>
<evidence type="ECO:0000256" key="3">
    <source>
        <dbReference type="ARBA" id="ARBA00022801"/>
    </source>
</evidence>
<evidence type="ECO:0000256" key="4">
    <source>
        <dbReference type="ARBA" id="ARBA00022839"/>
    </source>
</evidence>
<proteinExistence type="inferred from homology"/>
<feature type="domain" description="Exonuclease" evidence="6">
    <location>
        <begin position="9"/>
        <end position="183"/>
    </location>
</feature>
<evidence type="ECO:0000256" key="5">
    <source>
        <dbReference type="ARBA" id="ARBA00072681"/>
    </source>
</evidence>
<dbReference type="GO" id="GO:0005739">
    <property type="term" value="C:mitochondrion"/>
    <property type="evidence" value="ECO:0007669"/>
    <property type="project" value="TreeGrafter"/>
</dbReference>
<dbReference type="FunFam" id="3.30.420.10:FF:000003">
    <property type="entry name" value="Oligoribonuclease"/>
    <property type="match status" value="1"/>
</dbReference>
<evidence type="ECO:0000313" key="9">
    <source>
        <dbReference type="WBParaSite" id="EN70_10220"/>
    </source>
</evidence>
<dbReference type="InterPro" id="IPR036397">
    <property type="entry name" value="RNaseH_sf"/>
</dbReference>
<keyword evidence="3" id="KW-0378">Hydrolase</keyword>
<evidence type="ECO:0000256" key="1">
    <source>
        <dbReference type="ARBA" id="ARBA00009921"/>
    </source>
</evidence>
<keyword evidence="2" id="KW-0540">Nuclease</keyword>
<reference evidence="7 8" key="1">
    <citation type="submission" date="2012-04" db="EMBL/GenBank/DDBJ databases">
        <title>The Genome Sequence of Loa loa.</title>
        <authorList>
            <consortium name="The Broad Institute Genome Sequencing Platform"/>
            <consortium name="Broad Institute Genome Sequencing Center for Infectious Disease"/>
            <person name="Nutman T.B."/>
            <person name="Fink D.L."/>
            <person name="Russ C."/>
            <person name="Young S."/>
            <person name="Zeng Q."/>
            <person name="Gargeya S."/>
            <person name="Alvarado L."/>
            <person name="Berlin A."/>
            <person name="Chapman S.B."/>
            <person name="Chen Z."/>
            <person name="Freedman E."/>
            <person name="Gellesch M."/>
            <person name="Goldberg J."/>
            <person name="Griggs A."/>
            <person name="Gujja S."/>
            <person name="Heilman E.R."/>
            <person name="Heiman D."/>
            <person name="Howarth C."/>
            <person name="Mehta T."/>
            <person name="Neiman D."/>
            <person name="Pearson M."/>
            <person name="Roberts A."/>
            <person name="Saif S."/>
            <person name="Shea T."/>
            <person name="Shenoy N."/>
            <person name="Sisk P."/>
            <person name="Stolte C."/>
            <person name="Sykes S."/>
            <person name="White J."/>
            <person name="Yandava C."/>
            <person name="Haas B."/>
            <person name="Henn M.R."/>
            <person name="Nusbaum C."/>
            <person name="Birren B."/>
        </authorList>
    </citation>
    <scope>NUCLEOTIDE SEQUENCE [LARGE SCALE GENOMIC DNA]</scope>
</reference>
<accession>A0A1I7V5W5</accession>
<dbReference type="GeneID" id="9939149"/>
<dbReference type="WBParaSite" id="EN70_10220">
    <property type="protein sequence ID" value="EN70_10220"/>
    <property type="gene ID" value="EN70_10220"/>
</dbReference>
<dbReference type="Proteomes" id="UP000095285">
    <property type="component" value="Unassembled WGS sequence"/>
</dbReference>
<dbReference type="SUPFAM" id="SSF53098">
    <property type="entry name" value="Ribonuclease H-like"/>
    <property type="match status" value="1"/>
</dbReference>
<evidence type="ECO:0000256" key="2">
    <source>
        <dbReference type="ARBA" id="ARBA00022722"/>
    </source>
</evidence>
<name>A0A1I7V5W5_LOALO</name>
<dbReference type="RefSeq" id="XP_003137358.1">
    <property type="nucleotide sequence ID" value="XM_003137310.2"/>
</dbReference>
<keyword evidence="8" id="KW-1185">Reference proteome</keyword>
<dbReference type="InterPro" id="IPR022894">
    <property type="entry name" value="Oligoribonuclease"/>
</dbReference>
<dbReference type="EMBL" id="JH712337">
    <property type="protein sequence ID" value="EFO26721.1"/>
    <property type="molecule type" value="Genomic_DNA"/>
</dbReference>
<dbReference type="PANTHER" id="PTHR11046">
    <property type="entry name" value="OLIGORIBONUCLEASE, MITOCHONDRIAL"/>
    <property type="match status" value="1"/>
</dbReference>
<dbReference type="Pfam" id="PF00929">
    <property type="entry name" value="RNase_T"/>
    <property type="match status" value="1"/>
</dbReference>
<dbReference type="NCBIfam" id="NF003765">
    <property type="entry name" value="PRK05359.1"/>
    <property type="match status" value="1"/>
</dbReference>
<dbReference type="CTD" id="9939149"/>
<dbReference type="GO" id="GO:0000175">
    <property type="term" value="F:3'-5'-RNA exonuclease activity"/>
    <property type="evidence" value="ECO:0007669"/>
    <property type="project" value="InterPro"/>
</dbReference>
<protein>
    <recommendedName>
        <fullName evidence="5">Probable oligoribonuclease</fullName>
    </recommendedName>
</protein>
<sequence>MGEASRCRRIIWMDCEMTGLDVTSKTIVEIACVITEPDLTIVEEGLNLIISQPKDVLEGMDDWCKATFTSNGLLQEIRSSKITVQQAENEILTYVRQHTDPGMCPLGGNSVGSDRIFLQKYMPTLEKHLHYRNIDVSSIKELAKRWYPYIYARKPRKANTHRALGDIHESIQELNWYKKNIFIPRT</sequence>
<dbReference type="Gene3D" id="3.30.420.10">
    <property type="entry name" value="Ribonuclease H-like superfamily/Ribonuclease H"/>
    <property type="match status" value="1"/>
</dbReference>
<dbReference type="eggNOG" id="KOG3242">
    <property type="taxonomic scope" value="Eukaryota"/>
</dbReference>
<accession>A0A1S0UA78</accession>
<organism evidence="8 9">
    <name type="scientific">Loa loa</name>
    <name type="common">Eye worm</name>
    <name type="synonym">Filaria loa</name>
    <dbReference type="NCBI Taxonomy" id="7209"/>
    <lineage>
        <taxon>Eukaryota</taxon>
        <taxon>Metazoa</taxon>
        <taxon>Ecdysozoa</taxon>
        <taxon>Nematoda</taxon>
        <taxon>Chromadorea</taxon>
        <taxon>Rhabditida</taxon>
        <taxon>Spirurina</taxon>
        <taxon>Spiruromorpha</taxon>
        <taxon>Filarioidea</taxon>
        <taxon>Onchocercidae</taxon>
        <taxon>Loa</taxon>
    </lineage>
</organism>
<keyword evidence="4" id="KW-0269">Exonuclease</keyword>
<reference evidence="9" key="2">
    <citation type="submission" date="2016-11" db="UniProtKB">
        <authorList>
            <consortium name="WormBaseParasite"/>
        </authorList>
    </citation>
    <scope>IDENTIFICATION</scope>
</reference>
<dbReference type="InterPro" id="IPR013520">
    <property type="entry name" value="Ribonucl_H"/>
</dbReference>
<comment type="similarity">
    <text evidence="1">Belongs to the oligoribonuclease family.</text>
</comment>
<dbReference type="STRING" id="7209.A0A1I7V5W5"/>
<dbReference type="AlphaFoldDB" id="A0A1I7V5W5"/>
<dbReference type="KEGG" id="loa:LOAG_01772"/>
<dbReference type="OrthoDB" id="270189at2759"/>
<dbReference type="GO" id="GO:0003676">
    <property type="term" value="F:nucleic acid binding"/>
    <property type="evidence" value="ECO:0007669"/>
    <property type="project" value="InterPro"/>
</dbReference>
<dbReference type="CDD" id="cd06135">
    <property type="entry name" value="Orn"/>
    <property type="match status" value="1"/>
</dbReference>
<dbReference type="FunCoup" id="A0A1I7V5W5">
    <property type="interactions" value="2420"/>
</dbReference>
<gene>
    <name evidence="7 9" type="ORF">LOAG_01772</name>
</gene>